<dbReference type="KEGG" id="sace:GIY23_13695"/>
<dbReference type="Pfam" id="PF00501">
    <property type="entry name" value="AMP-binding"/>
    <property type="match status" value="1"/>
</dbReference>
<dbReference type="AlphaFoldDB" id="A0A5Q3QAP7"/>
<evidence type="ECO:0000313" key="5">
    <source>
        <dbReference type="EMBL" id="QGK70436.1"/>
    </source>
</evidence>
<dbReference type="Gene3D" id="3.30.300.30">
    <property type="match status" value="1"/>
</dbReference>
<dbReference type="GO" id="GO:0031956">
    <property type="term" value="F:medium-chain fatty acid-CoA ligase activity"/>
    <property type="evidence" value="ECO:0007669"/>
    <property type="project" value="TreeGrafter"/>
</dbReference>
<evidence type="ECO:0000313" key="6">
    <source>
        <dbReference type="Proteomes" id="UP000371041"/>
    </source>
</evidence>
<dbReference type="Proteomes" id="UP000371041">
    <property type="component" value="Chromosome"/>
</dbReference>
<evidence type="ECO:0000259" key="4">
    <source>
        <dbReference type="Pfam" id="PF13193"/>
    </source>
</evidence>
<feature type="domain" description="AMP-binding enzyme C-terminal" evidence="4">
    <location>
        <begin position="446"/>
        <end position="522"/>
    </location>
</feature>
<evidence type="ECO:0000256" key="1">
    <source>
        <dbReference type="ARBA" id="ARBA00006432"/>
    </source>
</evidence>
<sequence>MPAYDPTAYRNFIEHHFSYLGGFRRNVHRYGDRVAMRCPHTGTRFTYAELGTRVDELAAGLVAAGVRPGDLVVYQLYNSPEFAQLYLATQAAGAVGSPINFRLSPGETAYILDDSRPRVFVHDTALSEEVSAALERAEHRPDLVVAVGDERGPGTVSFDELLSRGGTPPTDTGRTIYDKTTRLYTSGTTGMPKAVPLNSMIEIFTAHDVIMHFPMEPEDRTLNMTPWFHRGGLYAGGPNAAFYLGSEVVPMRAFDPVAFLDEVERSGITYLVGAPTNLAMLTSVQAEKPRDLSSLRGIVTMGAPLEREAALRYQEVLCPRIFNGYGTTEAFWNSFLRPADLPQHAGSAGRACTDDDVAVVKVLDDRPAEPHETVAKDDAEVGEVIVRSPKCGYAYVNAPEQEAQKFHNGWLYIGDLATWDAAEYVTIVGRKDDMIVSGGENVHPVQVEEVLNEHPAVADSMVVGVPHERWGRLVVAYVVPSDETLTVADCDRHCRDHPMLAGYKRPRAYRFVDSLPVTATGKKVHYKAREQARTEYADDLFTAAGRPNEVTVNE</sequence>
<dbReference type="InterPro" id="IPR042099">
    <property type="entry name" value="ANL_N_sf"/>
</dbReference>
<name>A0A5Q3QAP7_9PSEU</name>
<dbReference type="EMBL" id="CP045929">
    <property type="protein sequence ID" value="QGK70436.1"/>
    <property type="molecule type" value="Genomic_DNA"/>
</dbReference>
<comment type="similarity">
    <text evidence="1">Belongs to the ATP-dependent AMP-binding enzyme family.</text>
</comment>
<evidence type="ECO:0000259" key="3">
    <source>
        <dbReference type="Pfam" id="PF00501"/>
    </source>
</evidence>
<dbReference type="InterPro" id="IPR000873">
    <property type="entry name" value="AMP-dep_synth/lig_dom"/>
</dbReference>
<keyword evidence="2" id="KW-0436">Ligase</keyword>
<dbReference type="Pfam" id="PF13193">
    <property type="entry name" value="AMP-binding_C"/>
    <property type="match status" value="1"/>
</dbReference>
<dbReference type="RefSeq" id="WP_154077018.1">
    <property type="nucleotide sequence ID" value="NZ_CP045929.1"/>
</dbReference>
<dbReference type="SUPFAM" id="SSF56801">
    <property type="entry name" value="Acetyl-CoA synthetase-like"/>
    <property type="match status" value="1"/>
</dbReference>
<dbReference type="InterPro" id="IPR045851">
    <property type="entry name" value="AMP-bd_C_sf"/>
</dbReference>
<proteinExistence type="inferred from homology"/>
<reference evidence="6" key="1">
    <citation type="submission" date="2019-11" db="EMBL/GenBank/DDBJ databases">
        <title>The complete genome sequence of Saccharopolyspora sp. E2A.</title>
        <authorList>
            <person name="Zhang G."/>
        </authorList>
    </citation>
    <scope>NUCLEOTIDE SEQUENCE [LARGE SCALE GENOMIC DNA]</scope>
    <source>
        <strain evidence="6">E2A</strain>
    </source>
</reference>
<accession>A0A5Q3QAP7</accession>
<dbReference type="GO" id="GO:0006631">
    <property type="term" value="P:fatty acid metabolic process"/>
    <property type="evidence" value="ECO:0007669"/>
    <property type="project" value="TreeGrafter"/>
</dbReference>
<dbReference type="PANTHER" id="PTHR43201">
    <property type="entry name" value="ACYL-COA SYNTHETASE"/>
    <property type="match status" value="1"/>
</dbReference>
<evidence type="ECO:0000256" key="2">
    <source>
        <dbReference type="ARBA" id="ARBA00022598"/>
    </source>
</evidence>
<dbReference type="PANTHER" id="PTHR43201:SF5">
    <property type="entry name" value="MEDIUM-CHAIN ACYL-COA LIGASE ACSF2, MITOCHONDRIAL"/>
    <property type="match status" value="1"/>
</dbReference>
<organism evidence="5 6">
    <name type="scientific">Allosaccharopolyspora coralli</name>
    <dbReference type="NCBI Taxonomy" id="2665642"/>
    <lineage>
        <taxon>Bacteria</taxon>
        <taxon>Bacillati</taxon>
        <taxon>Actinomycetota</taxon>
        <taxon>Actinomycetes</taxon>
        <taxon>Pseudonocardiales</taxon>
        <taxon>Pseudonocardiaceae</taxon>
        <taxon>Allosaccharopolyspora</taxon>
    </lineage>
</organism>
<feature type="domain" description="AMP-dependent synthetase/ligase" evidence="3">
    <location>
        <begin position="23"/>
        <end position="390"/>
    </location>
</feature>
<dbReference type="Gene3D" id="3.40.50.12780">
    <property type="entry name" value="N-terminal domain of ligase-like"/>
    <property type="match status" value="1"/>
</dbReference>
<dbReference type="InterPro" id="IPR025110">
    <property type="entry name" value="AMP-bd_C"/>
</dbReference>
<protein>
    <submittedName>
        <fullName evidence="5">AMP-binding protein</fullName>
    </submittedName>
</protein>
<gene>
    <name evidence="5" type="ORF">GIY23_13695</name>
</gene>
<keyword evidence="6" id="KW-1185">Reference proteome</keyword>